<organism evidence="1">
    <name type="scientific">Anguilla anguilla</name>
    <name type="common">European freshwater eel</name>
    <name type="synonym">Muraena anguilla</name>
    <dbReference type="NCBI Taxonomy" id="7936"/>
    <lineage>
        <taxon>Eukaryota</taxon>
        <taxon>Metazoa</taxon>
        <taxon>Chordata</taxon>
        <taxon>Craniata</taxon>
        <taxon>Vertebrata</taxon>
        <taxon>Euteleostomi</taxon>
        <taxon>Actinopterygii</taxon>
        <taxon>Neopterygii</taxon>
        <taxon>Teleostei</taxon>
        <taxon>Anguilliformes</taxon>
        <taxon>Anguillidae</taxon>
        <taxon>Anguilla</taxon>
    </lineage>
</organism>
<reference evidence="1" key="2">
    <citation type="journal article" date="2015" name="Fish Shellfish Immunol.">
        <title>Early steps in the European eel (Anguilla anguilla)-Vibrio vulnificus interaction in the gills: Role of the RtxA13 toxin.</title>
        <authorList>
            <person name="Callol A."/>
            <person name="Pajuelo D."/>
            <person name="Ebbesson L."/>
            <person name="Teles M."/>
            <person name="MacKenzie S."/>
            <person name="Amaro C."/>
        </authorList>
    </citation>
    <scope>NUCLEOTIDE SEQUENCE</scope>
</reference>
<dbReference type="AlphaFoldDB" id="A0A0E9TCF2"/>
<reference evidence="1" key="1">
    <citation type="submission" date="2014-11" db="EMBL/GenBank/DDBJ databases">
        <authorList>
            <person name="Amaro Gonzalez C."/>
        </authorList>
    </citation>
    <scope>NUCLEOTIDE SEQUENCE</scope>
</reference>
<name>A0A0E9TCF2_ANGAN</name>
<dbReference type="EMBL" id="GBXM01057992">
    <property type="protein sequence ID" value="JAH50585.1"/>
    <property type="molecule type" value="Transcribed_RNA"/>
</dbReference>
<sequence length="41" mass="4697">MYLSFIILLTLIFQAIFSISSSRFGDIIILKLKFLVNQSVC</sequence>
<evidence type="ECO:0000313" key="1">
    <source>
        <dbReference type="EMBL" id="JAH50585.1"/>
    </source>
</evidence>
<proteinExistence type="predicted"/>
<accession>A0A0E9TCF2</accession>
<protein>
    <submittedName>
        <fullName evidence="1">Uncharacterized protein</fullName>
    </submittedName>
</protein>